<dbReference type="Gene3D" id="1.10.10.10">
    <property type="entry name" value="Winged helix-like DNA-binding domain superfamily/Winged helix DNA-binding domain"/>
    <property type="match status" value="1"/>
</dbReference>
<dbReference type="CDD" id="cd07377">
    <property type="entry name" value="WHTH_GntR"/>
    <property type="match status" value="1"/>
</dbReference>
<name>A0A7C0XA29_UNCW3</name>
<dbReference type="SMART" id="SM00345">
    <property type="entry name" value="HTH_GNTR"/>
    <property type="match status" value="1"/>
</dbReference>
<dbReference type="InterPro" id="IPR000524">
    <property type="entry name" value="Tscrpt_reg_HTH_GntR"/>
</dbReference>
<gene>
    <name evidence="5" type="ORF">ENG67_06220</name>
</gene>
<accession>A0A7C0XA29</accession>
<dbReference type="InterPro" id="IPR036388">
    <property type="entry name" value="WH-like_DNA-bd_sf"/>
</dbReference>
<evidence type="ECO:0000259" key="4">
    <source>
        <dbReference type="PROSITE" id="PS50949"/>
    </source>
</evidence>
<feature type="domain" description="HTH gntR-type" evidence="4">
    <location>
        <begin position="7"/>
        <end position="75"/>
    </location>
</feature>
<sequence>MKFDETRPIYIQIMENLKSKIARGELKPGDKLPSVRELSGKIGVNPNTIARAYSELEREGVIMTRRGQGTYVTDDPRKVTEIREEMAASALSTFLESLRALGLSRDEILSLIAKNLEEDER</sequence>
<dbReference type="PANTHER" id="PTHR38445">
    <property type="entry name" value="HTH-TYPE TRANSCRIPTIONAL REPRESSOR YTRA"/>
    <property type="match status" value="1"/>
</dbReference>
<proteinExistence type="predicted"/>
<reference evidence="5" key="1">
    <citation type="journal article" date="2020" name="mSystems">
        <title>Genome- and Community-Level Interaction Insights into Carbon Utilization and Element Cycling Functions of Hydrothermarchaeota in Hydrothermal Sediment.</title>
        <authorList>
            <person name="Zhou Z."/>
            <person name="Liu Y."/>
            <person name="Xu W."/>
            <person name="Pan J."/>
            <person name="Luo Z.H."/>
            <person name="Li M."/>
        </authorList>
    </citation>
    <scope>NUCLEOTIDE SEQUENCE [LARGE SCALE GENOMIC DNA]</scope>
    <source>
        <strain evidence="5">HyVt-237</strain>
    </source>
</reference>
<protein>
    <submittedName>
        <fullName evidence="5">GntR family transcriptional regulator</fullName>
    </submittedName>
</protein>
<dbReference type="Pfam" id="PF00392">
    <property type="entry name" value="GntR"/>
    <property type="match status" value="1"/>
</dbReference>
<evidence type="ECO:0000256" key="3">
    <source>
        <dbReference type="ARBA" id="ARBA00023163"/>
    </source>
</evidence>
<dbReference type="AlphaFoldDB" id="A0A7C0XA29"/>
<dbReference type="EMBL" id="DRBW01000228">
    <property type="protein sequence ID" value="HDM90781.1"/>
    <property type="molecule type" value="Genomic_DNA"/>
</dbReference>
<keyword evidence="3" id="KW-0804">Transcription</keyword>
<evidence type="ECO:0000313" key="5">
    <source>
        <dbReference type="EMBL" id="HDM90781.1"/>
    </source>
</evidence>
<keyword evidence="2" id="KW-0238">DNA-binding</keyword>
<dbReference type="Proteomes" id="UP000885931">
    <property type="component" value="Unassembled WGS sequence"/>
</dbReference>
<dbReference type="PRINTS" id="PR00035">
    <property type="entry name" value="HTHGNTR"/>
</dbReference>
<dbReference type="PROSITE" id="PS50949">
    <property type="entry name" value="HTH_GNTR"/>
    <property type="match status" value="1"/>
</dbReference>
<dbReference type="InterPro" id="IPR036390">
    <property type="entry name" value="WH_DNA-bd_sf"/>
</dbReference>
<dbReference type="GO" id="GO:0003677">
    <property type="term" value="F:DNA binding"/>
    <property type="evidence" value="ECO:0007669"/>
    <property type="project" value="UniProtKB-KW"/>
</dbReference>
<evidence type="ECO:0000256" key="2">
    <source>
        <dbReference type="ARBA" id="ARBA00023125"/>
    </source>
</evidence>
<comment type="caution">
    <text evidence="5">The sequence shown here is derived from an EMBL/GenBank/DDBJ whole genome shotgun (WGS) entry which is preliminary data.</text>
</comment>
<dbReference type="PANTHER" id="PTHR38445:SF6">
    <property type="entry name" value="GNTR-FAMILY TRANSCRIPTIONAL REGULATOR"/>
    <property type="match status" value="1"/>
</dbReference>
<keyword evidence="1" id="KW-0805">Transcription regulation</keyword>
<dbReference type="SUPFAM" id="SSF46785">
    <property type="entry name" value="Winged helix' DNA-binding domain"/>
    <property type="match status" value="1"/>
</dbReference>
<organism evidence="5">
    <name type="scientific">candidate division WOR-3 bacterium</name>
    <dbReference type="NCBI Taxonomy" id="2052148"/>
    <lineage>
        <taxon>Bacteria</taxon>
        <taxon>Bacteria division WOR-3</taxon>
    </lineage>
</organism>
<dbReference type="GO" id="GO:0003700">
    <property type="term" value="F:DNA-binding transcription factor activity"/>
    <property type="evidence" value="ECO:0007669"/>
    <property type="project" value="InterPro"/>
</dbReference>
<evidence type="ECO:0000256" key="1">
    <source>
        <dbReference type="ARBA" id="ARBA00023015"/>
    </source>
</evidence>